<evidence type="ECO:0000313" key="2">
    <source>
        <dbReference type="EMBL" id="GAA4972561.1"/>
    </source>
</evidence>
<feature type="domain" description="GIY-YIG catalytic" evidence="1">
    <location>
        <begin position="30"/>
        <end position="182"/>
    </location>
</feature>
<dbReference type="InterPro" id="IPR049311">
    <property type="entry name" value="GIY_YIG_cat"/>
</dbReference>
<name>A0ABP9HJP4_9ACTN</name>
<dbReference type="Pfam" id="PF20815">
    <property type="entry name" value="GIY_YIG_2"/>
    <property type="match status" value="1"/>
</dbReference>
<reference evidence="3" key="1">
    <citation type="journal article" date="2019" name="Int. J. Syst. Evol. Microbiol.">
        <title>The Global Catalogue of Microorganisms (GCM) 10K type strain sequencing project: providing services to taxonomists for standard genome sequencing and annotation.</title>
        <authorList>
            <consortium name="The Broad Institute Genomics Platform"/>
            <consortium name="The Broad Institute Genome Sequencing Center for Infectious Disease"/>
            <person name="Wu L."/>
            <person name="Ma J."/>
        </authorList>
    </citation>
    <scope>NUCLEOTIDE SEQUENCE [LARGE SCALE GENOMIC DNA]</scope>
    <source>
        <strain evidence="3">JCM 18126</strain>
    </source>
</reference>
<sequence length="196" mass="21508">MVSASLLDPARLWTRAEVLERPSPVPAKNGVYAWYFDAAPPGVPVDGCHRVDGSALLYVGISPKRPPADGGPVSKQTLRSRVRYHYRGNAYGSTLRLTLDVLLADELGIGLRRVGSTGSRLTFSDGEAVLNDWMAEHARVCWVEDPQPWLLETQLIGGVDLPLNLAQNAYGSFHAQLSQARARQRELARSLPVLPR</sequence>
<comment type="caution">
    <text evidence="2">The sequence shown here is derived from an EMBL/GenBank/DDBJ whole genome shotgun (WGS) entry which is preliminary data.</text>
</comment>
<dbReference type="Proteomes" id="UP001501195">
    <property type="component" value="Unassembled WGS sequence"/>
</dbReference>
<protein>
    <recommendedName>
        <fullName evidence="1">GIY-YIG catalytic domain-containing protein</fullName>
    </recommendedName>
</protein>
<dbReference type="EMBL" id="BAABIL010000165">
    <property type="protein sequence ID" value="GAA4972561.1"/>
    <property type="molecule type" value="Genomic_DNA"/>
</dbReference>
<gene>
    <name evidence="2" type="ORF">GCM10023225_12640</name>
</gene>
<keyword evidence="3" id="KW-1185">Reference proteome</keyword>
<accession>A0ABP9HJP4</accession>
<proteinExistence type="predicted"/>
<evidence type="ECO:0000313" key="3">
    <source>
        <dbReference type="Proteomes" id="UP001501195"/>
    </source>
</evidence>
<organism evidence="2 3">
    <name type="scientific">Kineococcus glutinatus</name>
    <dbReference type="NCBI Taxonomy" id="1070872"/>
    <lineage>
        <taxon>Bacteria</taxon>
        <taxon>Bacillati</taxon>
        <taxon>Actinomycetota</taxon>
        <taxon>Actinomycetes</taxon>
        <taxon>Kineosporiales</taxon>
        <taxon>Kineosporiaceae</taxon>
        <taxon>Kineococcus</taxon>
    </lineage>
</organism>
<evidence type="ECO:0000259" key="1">
    <source>
        <dbReference type="Pfam" id="PF20815"/>
    </source>
</evidence>